<organism evidence="1 2">
    <name type="scientific">Marisediminitalea aggregata</name>
    <dbReference type="NCBI Taxonomy" id="634436"/>
    <lineage>
        <taxon>Bacteria</taxon>
        <taxon>Pseudomonadati</taxon>
        <taxon>Pseudomonadota</taxon>
        <taxon>Gammaproteobacteria</taxon>
        <taxon>Alteromonadales</taxon>
        <taxon>Alteromonadaceae</taxon>
        <taxon>Marisediminitalea</taxon>
    </lineage>
</organism>
<dbReference type="EMBL" id="FQWD01000004">
    <property type="protein sequence ID" value="SHG73870.1"/>
    <property type="molecule type" value="Genomic_DNA"/>
</dbReference>
<evidence type="ECO:0000313" key="2">
    <source>
        <dbReference type="Proteomes" id="UP000184520"/>
    </source>
</evidence>
<keyword evidence="2" id="KW-1185">Reference proteome</keyword>
<name>A0A1M5M9C5_9ALTE</name>
<dbReference type="AlphaFoldDB" id="A0A1M5M9C5"/>
<proteinExistence type="predicted"/>
<accession>A0A1M5M9C5</accession>
<protein>
    <submittedName>
        <fullName evidence="1">Uncharacterized protein</fullName>
    </submittedName>
</protein>
<gene>
    <name evidence="1" type="ORF">SAMN05216361_2949</name>
</gene>
<dbReference type="STRING" id="634436.SAMN05216361_2949"/>
<evidence type="ECO:0000313" key="1">
    <source>
        <dbReference type="EMBL" id="SHG73870.1"/>
    </source>
</evidence>
<sequence>MIRSPRKNLTLFFKILKKSGLVHKCTANENVFREVSGIHTISSYSINRRASGRKGRGNSGAAD</sequence>
<dbReference type="Proteomes" id="UP000184520">
    <property type="component" value="Unassembled WGS sequence"/>
</dbReference>
<reference evidence="2" key="1">
    <citation type="submission" date="2016-11" db="EMBL/GenBank/DDBJ databases">
        <authorList>
            <person name="Varghese N."/>
            <person name="Submissions S."/>
        </authorList>
    </citation>
    <scope>NUCLEOTIDE SEQUENCE [LARGE SCALE GENOMIC DNA]</scope>
    <source>
        <strain evidence="2">CGMCC 1.8995</strain>
    </source>
</reference>